<keyword evidence="1" id="KW-0732">Signal</keyword>
<feature type="chain" id="PRO_5047524180" description="YD repeat-containing protein" evidence="1">
    <location>
        <begin position="22"/>
        <end position="284"/>
    </location>
</feature>
<dbReference type="RefSeq" id="WP_188091734.1">
    <property type="nucleotide sequence ID" value="NZ_JACVFC010000006.1"/>
</dbReference>
<feature type="signal peptide" evidence="1">
    <location>
        <begin position="1"/>
        <end position="21"/>
    </location>
</feature>
<gene>
    <name evidence="2" type="ORF">ICL07_29850</name>
</gene>
<accession>A0ABR7TYK3</accession>
<keyword evidence="3" id="KW-1185">Reference proteome</keyword>
<dbReference type="Proteomes" id="UP000659124">
    <property type="component" value="Unassembled WGS sequence"/>
</dbReference>
<evidence type="ECO:0000256" key="1">
    <source>
        <dbReference type="SAM" id="SignalP"/>
    </source>
</evidence>
<name>A0ABR7TYK3_9BACT</name>
<evidence type="ECO:0008006" key="4">
    <source>
        <dbReference type="Google" id="ProtNLM"/>
    </source>
</evidence>
<dbReference type="PROSITE" id="PS51257">
    <property type="entry name" value="PROKAR_LIPOPROTEIN"/>
    <property type="match status" value="1"/>
</dbReference>
<evidence type="ECO:0000313" key="2">
    <source>
        <dbReference type="EMBL" id="MBC9934619.1"/>
    </source>
</evidence>
<dbReference type="EMBL" id="JACVFC010000006">
    <property type="protein sequence ID" value="MBC9934619.1"/>
    <property type="molecule type" value="Genomic_DNA"/>
</dbReference>
<comment type="caution">
    <text evidence="2">The sequence shown here is derived from an EMBL/GenBank/DDBJ whole genome shotgun (WGS) entry which is preliminary data.</text>
</comment>
<organism evidence="2 3">
    <name type="scientific">Chitinophaga qingshengii</name>
    <dbReference type="NCBI Taxonomy" id="1569794"/>
    <lineage>
        <taxon>Bacteria</taxon>
        <taxon>Pseudomonadati</taxon>
        <taxon>Bacteroidota</taxon>
        <taxon>Chitinophagia</taxon>
        <taxon>Chitinophagales</taxon>
        <taxon>Chitinophagaceae</taxon>
        <taxon>Chitinophaga</taxon>
    </lineage>
</organism>
<sequence length="284" mass="32952">MKKNPCGLLYCALIATMLLTACLKSGDPIVLPPLPSPARIVQINDKHDSYPDSFRVYYDSHGYPERIVPSVVSTGKPMWLFRYDQQHRLVARIGAYDSELSSYEMAYRYIYDQAGRVSSDSQYIMGTYDTINTPARIHDQPFRCTNYHYDHLNRISQAVTTELMISSPRYRFTTNYYYNTAGNATKIERIRKEISLPDSLCAPYCAPPDTLTFYYTFDNKTDFHNLHPVWQLTDKNYNKNNAYQVLSYDANGLPTEFLPEPPFLQTYMLGIYMSRVAIQYQYLP</sequence>
<proteinExistence type="predicted"/>
<evidence type="ECO:0000313" key="3">
    <source>
        <dbReference type="Proteomes" id="UP000659124"/>
    </source>
</evidence>
<reference evidence="2 3" key="1">
    <citation type="submission" date="2020-09" db="EMBL/GenBank/DDBJ databases">
        <title>Genome sequences of type strains of Chitinophaga qingshengii and Chitinophaga varians.</title>
        <authorList>
            <person name="Kittiwongwattana C."/>
        </authorList>
    </citation>
    <scope>NUCLEOTIDE SEQUENCE [LARGE SCALE GENOMIC DNA]</scope>
    <source>
        <strain evidence="2 3">JCM 30026</strain>
    </source>
</reference>
<protein>
    <recommendedName>
        <fullName evidence="4">YD repeat-containing protein</fullName>
    </recommendedName>
</protein>